<dbReference type="PANTHER" id="PTHR13703:SF28">
    <property type="entry name" value="MOTHERS AGAINST DECAPENTAPLEGIC HOMOLOG 6"/>
    <property type="match status" value="1"/>
</dbReference>
<dbReference type="CDD" id="cd10493">
    <property type="entry name" value="MH1_SMAD_6"/>
    <property type="match status" value="1"/>
</dbReference>
<dbReference type="Pfam" id="PF03165">
    <property type="entry name" value="MH1"/>
    <property type="match status" value="1"/>
</dbReference>
<reference evidence="7" key="2">
    <citation type="submission" date="2025-08" db="UniProtKB">
        <authorList>
            <consortium name="Ensembl"/>
        </authorList>
    </citation>
    <scope>IDENTIFICATION</scope>
</reference>
<feature type="compositionally biased region" description="Gly residues" evidence="5">
    <location>
        <begin position="125"/>
        <end position="140"/>
    </location>
</feature>
<protein>
    <submittedName>
        <fullName evidence="7">SMAD family member 6</fullName>
    </submittedName>
</protein>
<dbReference type="GO" id="GO:0009653">
    <property type="term" value="P:anatomical structure morphogenesis"/>
    <property type="evidence" value="ECO:0007669"/>
    <property type="project" value="TreeGrafter"/>
</dbReference>
<keyword evidence="4" id="KW-0539">Nucleus</keyword>
<dbReference type="GO" id="GO:0006357">
    <property type="term" value="P:regulation of transcription by RNA polymerase II"/>
    <property type="evidence" value="ECO:0007669"/>
    <property type="project" value="TreeGrafter"/>
</dbReference>
<name>A0A8B9ZKE7_ANAPL</name>
<dbReference type="PANTHER" id="PTHR13703">
    <property type="entry name" value="SMAD"/>
    <property type="match status" value="1"/>
</dbReference>
<feature type="domain" description="MH1" evidence="6">
    <location>
        <begin position="143"/>
        <end position="264"/>
    </location>
</feature>
<dbReference type="InterPro" id="IPR003619">
    <property type="entry name" value="MAD_homology1_Dwarfin-type"/>
</dbReference>
<organism evidence="7 8">
    <name type="scientific">Anas platyrhynchos</name>
    <name type="common">Mallard</name>
    <name type="synonym">Anas boschas</name>
    <dbReference type="NCBI Taxonomy" id="8839"/>
    <lineage>
        <taxon>Eukaryota</taxon>
        <taxon>Metazoa</taxon>
        <taxon>Chordata</taxon>
        <taxon>Craniata</taxon>
        <taxon>Vertebrata</taxon>
        <taxon>Euteleostomi</taxon>
        <taxon>Archelosauria</taxon>
        <taxon>Archosauria</taxon>
        <taxon>Dinosauria</taxon>
        <taxon>Saurischia</taxon>
        <taxon>Theropoda</taxon>
        <taxon>Coelurosauria</taxon>
        <taxon>Aves</taxon>
        <taxon>Neognathae</taxon>
        <taxon>Galloanserae</taxon>
        <taxon>Anseriformes</taxon>
        <taxon>Anatidae</taxon>
        <taxon>Anatinae</taxon>
        <taxon>Anas</taxon>
    </lineage>
</organism>
<sequence>MFRSKRSGLVRRLWRSRVVPDGDNDGGDGRATSGDREPGAGGENGEKSPERSRPALGSCGGAGGSRGGPPMAERRGGRHRRGDATEGANPRRGRERGGRTVTCCLFGERQPGGAPRVAPPSPDGSGAGAGAGGGGCGAPPGGSPERRGREARSRLLVLEQELKAVTYSLLKRLKERSLDSLLEAVESRGGMPSGCVLVARTEVRLGGQAAPPHLLLGKLFRWPDLQHPAELKPLCECQSFGVADGPTVCCNPYHFSRLCGPESPPPPYSRLSPNDEQKPLDLSDSTLSYTETEATNSPNVTPGEFSVLSLPTGNKMHLFSNGLQERNSARRVKVFPHGPWAAWMLEHGSESAAAQHPFSLPFLSLPFPRTSHHQTSLWERSLQPCLAPTSKAAPNRLSEPPGKVGKSSGMAPSACSAHPFQRQRCAASVLKPVWADDESFQSLQIYRRILVGFITLGLATAVAPVAAPGVETLVPAGQEGNEKWCPEVGQHRDLAGLQLKLSGASRLSKHPLGQDGAWRKPFRPRLRRCSHMRSSLRCSGWLGLGPRPRGAFWGLQELAHTLLPVHLRLALHTQRPVWSSREVVLNPSARG</sequence>
<reference evidence="7" key="3">
    <citation type="submission" date="2025-09" db="UniProtKB">
        <authorList>
            <consortium name="Ensembl"/>
        </authorList>
    </citation>
    <scope>IDENTIFICATION</scope>
</reference>
<dbReference type="Gene3D" id="3.90.520.10">
    <property type="entry name" value="SMAD MH1 domain"/>
    <property type="match status" value="1"/>
</dbReference>
<evidence type="ECO:0000256" key="4">
    <source>
        <dbReference type="ARBA" id="ARBA00023242"/>
    </source>
</evidence>
<feature type="compositionally biased region" description="Gly residues" evidence="5">
    <location>
        <begin position="58"/>
        <end position="67"/>
    </location>
</feature>
<feature type="region of interest" description="Disordered" evidence="5">
    <location>
        <begin position="1"/>
        <end position="150"/>
    </location>
</feature>
<evidence type="ECO:0000256" key="2">
    <source>
        <dbReference type="ARBA" id="ARBA00023015"/>
    </source>
</evidence>
<evidence type="ECO:0000259" key="6">
    <source>
        <dbReference type="PROSITE" id="PS51075"/>
    </source>
</evidence>
<evidence type="ECO:0000256" key="3">
    <source>
        <dbReference type="ARBA" id="ARBA00023163"/>
    </source>
</evidence>
<dbReference type="Proteomes" id="UP000694400">
    <property type="component" value="Chromosome 12"/>
</dbReference>
<dbReference type="InterPro" id="IPR036578">
    <property type="entry name" value="SMAD_MH1_sf"/>
</dbReference>
<dbReference type="SMART" id="SM00523">
    <property type="entry name" value="DWA"/>
    <property type="match status" value="1"/>
</dbReference>
<keyword evidence="3" id="KW-0804">Transcription</keyword>
<keyword evidence="2" id="KW-0805">Transcription regulation</keyword>
<dbReference type="InterPro" id="IPR013790">
    <property type="entry name" value="Dwarfin"/>
</dbReference>
<dbReference type="GO" id="GO:0030509">
    <property type="term" value="P:BMP signaling pathway"/>
    <property type="evidence" value="ECO:0007669"/>
    <property type="project" value="TreeGrafter"/>
</dbReference>
<dbReference type="GO" id="GO:0140416">
    <property type="term" value="F:transcription regulator inhibitor activity"/>
    <property type="evidence" value="ECO:0007669"/>
    <property type="project" value="TreeGrafter"/>
</dbReference>
<evidence type="ECO:0000313" key="8">
    <source>
        <dbReference type="Proteomes" id="UP000694400"/>
    </source>
</evidence>
<accession>A0A8B9ZKE7</accession>
<feature type="compositionally biased region" description="Basic and acidic residues" evidence="5">
    <location>
        <begin position="33"/>
        <end position="53"/>
    </location>
</feature>
<evidence type="ECO:0000256" key="5">
    <source>
        <dbReference type="SAM" id="MobiDB-lite"/>
    </source>
</evidence>
<dbReference type="InterPro" id="IPR013019">
    <property type="entry name" value="MAD_homology_MH1"/>
</dbReference>
<dbReference type="GO" id="GO:0071144">
    <property type="term" value="C:heteromeric SMAD protein complex"/>
    <property type="evidence" value="ECO:0007669"/>
    <property type="project" value="TreeGrafter"/>
</dbReference>
<dbReference type="GO" id="GO:0070411">
    <property type="term" value="F:I-SMAD binding"/>
    <property type="evidence" value="ECO:0007669"/>
    <property type="project" value="TreeGrafter"/>
</dbReference>
<evidence type="ECO:0000313" key="7">
    <source>
        <dbReference type="Ensembl" id="ENSAPLP00020024042.1"/>
    </source>
</evidence>
<dbReference type="Ensembl" id="ENSAPLT00020025939.1">
    <property type="protein sequence ID" value="ENSAPLP00020024042.1"/>
    <property type="gene ID" value="ENSAPLG00020016653.1"/>
</dbReference>
<dbReference type="SUPFAM" id="SSF56366">
    <property type="entry name" value="SMAD MH1 domain"/>
    <property type="match status" value="1"/>
</dbReference>
<dbReference type="GO" id="GO:0060395">
    <property type="term" value="P:SMAD protein signal transduction"/>
    <property type="evidence" value="ECO:0007669"/>
    <property type="project" value="TreeGrafter"/>
</dbReference>
<dbReference type="AlphaFoldDB" id="A0A8B9ZKE7"/>
<proteinExistence type="predicted"/>
<feature type="compositionally biased region" description="Basic residues" evidence="5">
    <location>
        <begin position="1"/>
        <end position="15"/>
    </location>
</feature>
<comment type="subcellular location">
    <subcellularLocation>
        <location evidence="1">Nucleus</location>
    </subcellularLocation>
</comment>
<dbReference type="GO" id="GO:0030154">
    <property type="term" value="P:cell differentiation"/>
    <property type="evidence" value="ECO:0007669"/>
    <property type="project" value="TreeGrafter"/>
</dbReference>
<feature type="region of interest" description="Disordered" evidence="5">
    <location>
        <begin position="389"/>
        <end position="410"/>
    </location>
</feature>
<evidence type="ECO:0000256" key="1">
    <source>
        <dbReference type="ARBA" id="ARBA00004123"/>
    </source>
</evidence>
<dbReference type="FunFam" id="3.90.520.10:FF:000003">
    <property type="entry name" value="Mothers against decapentaplegic homolog"/>
    <property type="match status" value="1"/>
</dbReference>
<dbReference type="PROSITE" id="PS51075">
    <property type="entry name" value="MH1"/>
    <property type="match status" value="1"/>
</dbReference>
<reference evidence="7" key="1">
    <citation type="submission" date="2019-08" db="EMBL/GenBank/DDBJ databases">
        <title>Three high-quality genomes provides insights into domestication of ducks.</title>
        <authorList>
            <person name="Hou Z.C."/>
            <person name="Zhu F."/>
            <person name="Yin Z.T."/>
            <person name="Zhang F."/>
        </authorList>
    </citation>
    <scope>NUCLEOTIDE SEQUENCE [LARGE SCALE GENOMIC DNA]</scope>
</reference>